<feature type="domain" description="Condensation" evidence="3">
    <location>
        <begin position="3"/>
        <end position="320"/>
    </location>
</feature>
<dbReference type="Gene3D" id="3.30.559.10">
    <property type="entry name" value="Chloramphenicol acetyltransferase-like domain"/>
    <property type="match status" value="1"/>
</dbReference>
<proteinExistence type="predicted"/>
<dbReference type="SUPFAM" id="SSF52777">
    <property type="entry name" value="CoA-dependent acyltransferases"/>
    <property type="match status" value="2"/>
</dbReference>
<dbReference type="InterPro" id="IPR001242">
    <property type="entry name" value="Condensation_dom"/>
</dbReference>
<dbReference type="Gene3D" id="3.40.50.980">
    <property type="match status" value="2"/>
</dbReference>
<evidence type="ECO:0000259" key="2">
    <source>
        <dbReference type="Pfam" id="PF00501"/>
    </source>
</evidence>
<keyword evidence="1" id="KW-0677">Repeat</keyword>
<dbReference type="CDD" id="cd19531">
    <property type="entry name" value="LCL_NRPS-like"/>
    <property type="match status" value="1"/>
</dbReference>
<dbReference type="Pfam" id="PF00501">
    <property type="entry name" value="AMP-binding"/>
    <property type="match status" value="1"/>
</dbReference>
<sequence length="486" mass="54685">CLEERRHVLLLDMHHIVSDGVSMDVFVDEFARLYAGEKLAPLTIHYKDYAVWLREKMQGESYQAQEHYWLQAFKEEAPVLQLPTDYVRPVVRRFEGDRAGQMWSEYETDRLKQLCAKQGVTLYMALLAAYGVLLSRYAGQEDIVVGSPVAGRRHPDAERMIGMFVGTLAMRSRPAGSKRFDAYLAEVKVAVLGAMENQDYPFEELVEKVEVRRDTSRNPLFDTMLVLQNMQMSEWKPEGLTIRPYPQEYRVAKFDLTVAAVEQGGRLYFDWEYSTALFKKETVERMAGHLAAIVEQIVETPDMQLDEIELVVEEEKRQLLTVFNDTKAEYPKDQTIHALFEQQVKQTPEATAVIFESERLTYGELNAKANQLAGVLRGQGVGAEQVVGIKTERSVEMIVGILAILKAGGAYMPIDPAYPAERIKYMLEDSGADLLLVYGGEEEVPTGYVGEVLNLADASLYIGDTANVPAASGPNDLAYMIYTSGS</sequence>
<gene>
    <name evidence="4" type="ORF">ACFSX3_24715</name>
</gene>
<evidence type="ECO:0000256" key="1">
    <source>
        <dbReference type="ARBA" id="ARBA00022737"/>
    </source>
</evidence>
<dbReference type="SUPFAM" id="SSF56801">
    <property type="entry name" value="Acetyl-CoA synthetase-like"/>
    <property type="match status" value="1"/>
</dbReference>
<protein>
    <submittedName>
        <fullName evidence="4">Condensation domain-containing protein</fullName>
    </submittedName>
</protein>
<dbReference type="Pfam" id="PF00668">
    <property type="entry name" value="Condensation"/>
    <property type="match status" value="1"/>
</dbReference>
<comment type="caution">
    <text evidence="4">The sequence shown here is derived from an EMBL/GenBank/DDBJ whole genome shotgun (WGS) entry which is preliminary data.</text>
</comment>
<evidence type="ECO:0000313" key="4">
    <source>
        <dbReference type="EMBL" id="MFD2413091.1"/>
    </source>
</evidence>
<dbReference type="RefSeq" id="WP_379313375.1">
    <property type="nucleotide sequence ID" value="NZ_JBHUKY010000055.1"/>
</dbReference>
<dbReference type="Proteomes" id="UP001597448">
    <property type="component" value="Unassembled WGS sequence"/>
</dbReference>
<dbReference type="EMBL" id="JBHUKY010000055">
    <property type="protein sequence ID" value="MFD2413091.1"/>
    <property type="molecule type" value="Genomic_DNA"/>
</dbReference>
<dbReference type="PANTHER" id="PTHR45527">
    <property type="entry name" value="NONRIBOSOMAL PEPTIDE SYNTHETASE"/>
    <property type="match status" value="1"/>
</dbReference>
<keyword evidence="5" id="KW-1185">Reference proteome</keyword>
<accession>A0ABW5FK83</accession>
<feature type="non-terminal residue" evidence="4">
    <location>
        <position position="1"/>
    </location>
</feature>
<dbReference type="Gene3D" id="3.30.559.30">
    <property type="entry name" value="Nonribosomal peptide synthetase, condensation domain"/>
    <property type="match status" value="1"/>
</dbReference>
<feature type="non-terminal residue" evidence="4">
    <location>
        <position position="486"/>
    </location>
</feature>
<feature type="domain" description="AMP-dependent synthetase/ligase" evidence="2">
    <location>
        <begin position="340"/>
        <end position="486"/>
    </location>
</feature>
<evidence type="ECO:0000259" key="3">
    <source>
        <dbReference type="Pfam" id="PF00668"/>
    </source>
</evidence>
<dbReference type="InterPro" id="IPR023213">
    <property type="entry name" value="CAT-like_dom_sf"/>
</dbReference>
<evidence type="ECO:0000313" key="5">
    <source>
        <dbReference type="Proteomes" id="UP001597448"/>
    </source>
</evidence>
<dbReference type="InterPro" id="IPR000873">
    <property type="entry name" value="AMP-dep_synth/lig_dom"/>
</dbReference>
<reference evidence="5" key="1">
    <citation type="journal article" date="2019" name="Int. J. Syst. Evol. Microbiol.">
        <title>The Global Catalogue of Microorganisms (GCM) 10K type strain sequencing project: providing services to taxonomists for standard genome sequencing and annotation.</title>
        <authorList>
            <consortium name="The Broad Institute Genomics Platform"/>
            <consortium name="The Broad Institute Genome Sequencing Center for Infectious Disease"/>
            <person name="Wu L."/>
            <person name="Ma J."/>
        </authorList>
    </citation>
    <scope>NUCLEOTIDE SEQUENCE [LARGE SCALE GENOMIC DNA]</scope>
    <source>
        <strain evidence="5">CCM 8725</strain>
    </source>
</reference>
<organism evidence="4 5">
    <name type="scientific">Paenibacillus rhizoplanae</name>
    <dbReference type="NCBI Taxonomy" id="1917181"/>
    <lineage>
        <taxon>Bacteria</taxon>
        <taxon>Bacillati</taxon>
        <taxon>Bacillota</taxon>
        <taxon>Bacilli</taxon>
        <taxon>Bacillales</taxon>
        <taxon>Paenibacillaceae</taxon>
        <taxon>Paenibacillus</taxon>
    </lineage>
</organism>
<dbReference type="PANTHER" id="PTHR45527:SF1">
    <property type="entry name" value="FATTY ACID SYNTHASE"/>
    <property type="match status" value="1"/>
</dbReference>
<name>A0ABW5FK83_9BACL</name>